<evidence type="ECO:0000313" key="3">
    <source>
        <dbReference type="Proteomes" id="UP000306317"/>
    </source>
</evidence>
<dbReference type="OrthoDB" id="9911368at2"/>
<keyword evidence="1" id="KW-0812">Transmembrane</keyword>
<reference evidence="2 3" key="1">
    <citation type="submission" date="2017-02" db="EMBL/GenBank/DDBJ databases">
        <title>Whole genome sequencing of Rhodanobacter lindaniclasticus DSM 17932.</title>
        <authorList>
            <person name="Kumar S."/>
            <person name="Patil P."/>
            <person name="Patil P.B."/>
        </authorList>
    </citation>
    <scope>NUCLEOTIDE SEQUENCE [LARGE SCALE GENOMIC DNA]</scope>
    <source>
        <strain evidence="2 3">DSM 17932</strain>
    </source>
</reference>
<keyword evidence="3" id="KW-1185">Reference proteome</keyword>
<dbReference type="Proteomes" id="UP000306317">
    <property type="component" value="Unassembled WGS sequence"/>
</dbReference>
<dbReference type="AlphaFoldDB" id="A0A4S3K4B9"/>
<dbReference type="RefSeq" id="WP_136260144.1">
    <property type="nucleotide sequence ID" value="NZ_MWIO01000105.1"/>
</dbReference>
<protein>
    <submittedName>
        <fullName evidence="2">Uncharacterized protein</fullName>
    </submittedName>
</protein>
<evidence type="ECO:0000256" key="1">
    <source>
        <dbReference type="SAM" id="Phobius"/>
    </source>
</evidence>
<name>A0A4S3K4B9_9GAMM</name>
<dbReference type="EMBL" id="MWIO01000105">
    <property type="protein sequence ID" value="THD02925.1"/>
    <property type="molecule type" value="Genomic_DNA"/>
</dbReference>
<sequence length="90" mass="9151">MRRITGIGQDGAQLVQTLAFVAGLVFVVGGMIGFIADSKKDGNGPITKKTATIMILVGCCLGALGSVITTGSDTVWGDGAADRGRITIPQ</sequence>
<feature type="transmembrane region" description="Helical" evidence="1">
    <location>
        <begin position="18"/>
        <end position="38"/>
    </location>
</feature>
<feature type="transmembrane region" description="Helical" evidence="1">
    <location>
        <begin position="50"/>
        <end position="68"/>
    </location>
</feature>
<proteinExistence type="predicted"/>
<accession>A0A4S3K4B9</accession>
<gene>
    <name evidence="2" type="ORF">B1991_18470</name>
</gene>
<keyword evidence="1" id="KW-0472">Membrane</keyword>
<evidence type="ECO:0000313" key="2">
    <source>
        <dbReference type="EMBL" id="THD02925.1"/>
    </source>
</evidence>
<comment type="caution">
    <text evidence="2">The sequence shown here is derived from an EMBL/GenBank/DDBJ whole genome shotgun (WGS) entry which is preliminary data.</text>
</comment>
<organism evidence="2 3">
    <name type="scientific">Rhodanobacter lindaniclasticus</name>
    <dbReference type="NCBI Taxonomy" id="75310"/>
    <lineage>
        <taxon>Bacteria</taxon>
        <taxon>Pseudomonadati</taxon>
        <taxon>Pseudomonadota</taxon>
        <taxon>Gammaproteobacteria</taxon>
        <taxon>Lysobacterales</taxon>
        <taxon>Rhodanobacteraceae</taxon>
        <taxon>Rhodanobacter</taxon>
    </lineage>
</organism>
<keyword evidence="1" id="KW-1133">Transmembrane helix</keyword>